<evidence type="ECO:0000313" key="6">
    <source>
        <dbReference type="EMBL" id="MCW1913210.1"/>
    </source>
</evidence>
<proteinExistence type="inferred from homology"/>
<protein>
    <submittedName>
        <fullName evidence="6">LysR family transcriptional regulator</fullName>
    </submittedName>
</protein>
<evidence type="ECO:0000256" key="2">
    <source>
        <dbReference type="ARBA" id="ARBA00023015"/>
    </source>
</evidence>
<sequence>MNLDPLHLRAFTALMNEGSVSRASLELRTSPSNVRRIWQSLEEQLGDRLFISNETGETRPTSAAKLLDREMTSLLAEMRRFEASVDKIHRNGRTLRLGADRNVFNTRHFGRLFNSLRHDSRFRISFLEVSGDDGRGALESGACDMVFALDGTPGRRFETRYLPPMRFDVACARQREGEPTLDPSALADLNWSLADFSTRPLALDRLKKIEACGGGSGSLCSQTQFMRWAEERPEGDTEAIVCVQPASFSRSPQVSFLPFESVAGFPLCVTYLRQHPYEFLPVITDQMERALKPPADGSRPSLS</sequence>
<accession>A0ABT3G050</accession>
<dbReference type="Gene3D" id="1.10.10.10">
    <property type="entry name" value="Winged helix-like DNA-binding domain superfamily/Winged helix DNA-binding domain"/>
    <property type="match status" value="1"/>
</dbReference>
<keyword evidence="7" id="KW-1185">Reference proteome</keyword>
<organism evidence="6 7">
    <name type="scientific">Luteolibacter rhizosphaerae</name>
    <dbReference type="NCBI Taxonomy" id="2989719"/>
    <lineage>
        <taxon>Bacteria</taxon>
        <taxon>Pseudomonadati</taxon>
        <taxon>Verrucomicrobiota</taxon>
        <taxon>Verrucomicrobiia</taxon>
        <taxon>Verrucomicrobiales</taxon>
        <taxon>Verrucomicrobiaceae</taxon>
        <taxon>Luteolibacter</taxon>
    </lineage>
</organism>
<gene>
    <name evidence="6" type="ORF">OJ996_06485</name>
</gene>
<reference evidence="6" key="1">
    <citation type="submission" date="2022-10" db="EMBL/GenBank/DDBJ databases">
        <title>Luteolibacter sp. GHJ8, whole genome shotgun sequencing project.</title>
        <authorList>
            <person name="Zhao G."/>
            <person name="Shen L."/>
        </authorList>
    </citation>
    <scope>NUCLEOTIDE SEQUENCE</scope>
    <source>
        <strain evidence="6">GHJ8</strain>
    </source>
</reference>
<dbReference type="EMBL" id="JAPDDR010000003">
    <property type="protein sequence ID" value="MCW1913210.1"/>
    <property type="molecule type" value="Genomic_DNA"/>
</dbReference>
<dbReference type="InterPro" id="IPR036388">
    <property type="entry name" value="WH-like_DNA-bd_sf"/>
</dbReference>
<dbReference type="InterPro" id="IPR036390">
    <property type="entry name" value="WH_DNA-bd_sf"/>
</dbReference>
<evidence type="ECO:0000313" key="7">
    <source>
        <dbReference type="Proteomes" id="UP001165653"/>
    </source>
</evidence>
<dbReference type="RefSeq" id="WP_264512434.1">
    <property type="nucleotide sequence ID" value="NZ_JAPDDR010000003.1"/>
</dbReference>
<keyword evidence="4" id="KW-0804">Transcription</keyword>
<dbReference type="InterPro" id="IPR000847">
    <property type="entry name" value="LysR_HTH_N"/>
</dbReference>
<feature type="domain" description="HTH lysR-type" evidence="5">
    <location>
        <begin position="1"/>
        <end position="61"/>
    </location>
</feature>
<keyword evidence="2" id="KW-0805">Transcription regulation</keyword>
<comment type="caution">
    <text evidence="6">The sequence shown here is derived from an EMBL/GenBank/DDBJ whole genome shotgun (WGS) entry which is preliminary data.</text>
</comment>
<keyword evidence="3" id="KW-0238">DNA-binding</keyword>
<dbReference type="SUPFAM" id="SSF53850">
    <property type="entry name" value="Periplasmic binding protein-like II"/>
    <property type="match status" value="1"/>
</dbReference>
<evidence type="ECO:0000259" key="5">
    <source>
        <dbReference type="PROSITE" id="PS50931"/>
    </source>
</evidence>
<dbReference type="Proteomes" id="UP001165653">
    <property type="component" value="Unassembled WGS sequence"/>
</dbReference>
<evidence type="ECO:0000256" key="1">
    <source>
        <dbReference type="ARBA" id="ARBA00009437"/>
    </source>
</evidence>
<dbReference type="SUPFAM" id="SSF46785">
    <property type="entry name" value="Winged helix' DNA-binding domain"/>
    <property type="match status" value="1"/>
</dbReference>
<comment type="similarity">
    <text evidence="1">Belongs to the LysR transcriptional regulatory family.</text>
</comment>
<name>A0ABT3G050_9BACT</name>
<dbReference type="PANTHER" id="PTHR30579">
    <property type="entry name" value="TRANSCRIPTIONAL REGULATOR"/>
    <property type="match status" value="1"/>
</dbReference>
<dbReference type="PROSITE" id="PS50931">
    <property type="entry name" value="HTH_LYSR"/>
    <property type="match status" value="1"/>
</dbReference>
<dbReference type="Pfam" id="PF00126">
    <property type="entry name" value="HTH_1"/>
    <property type="match status" value="1"/>
</dbReference>
<evidence type="ECO:0000256" key="3">
    <source>
        <dbReference type="ARBA" id="ARBA00023125"/>
    </source>
</evidence>
<dbReference type="InterPro" id="IPR050176">
    <property type="entry name" value="LTTR"/>
</dbReference>
<evidence type="ECO:0000256" key="4">
    <source>
        <dbReference type="ARBA" id="ARBA00023163"/>
    </source>
</evidence>